<protein>
    <submittedName>
        <fullName evidence="1">Uncharacterized protein</fullName>
    </submittedName>
</protein>
<evidence type="ECO:0000313" key="2">
    <source>
        <dbReference type="Proteomes" id="UP001150238"/>
    </source>
</evidence>
<dbReference type="AlphaFoldDB" id="A0A9W9A4J9"/>
<accession>A0A9W9A4J9</accession>
<comment type="caution">
    <text evidence="1">The sequence shown here is derived from an EMBL/GenBank/DDBJ whole genome shotgun (WGS) entry which is preliminary data.</text>
</comment>
<reference evidence="1" key="1">
    <citation type="submission" date="2022-08" db="EMBL/GenBank/DDBJ databases">
        <authorList>
            <consortium name="DOE Joint Genome Institute"/>
            <person name="Min B."/>
            <person name="Riley R."/>
            <person name="Sierra-Patev S."/>
            <person name="Naranjo-Ortiz M."/>
            <person name="Looney B."/>
            <person name="Konkel Z."/>
            <person name="Slot J.C."/>
            <person name="Sakamoto Y."/>
            <person name="Steenwyk J.L."/>
            <person name="Rokas A."/>
            <person name="Carro J."/>
            <person name="Camarero S."/>
            <person name="Ferreira P."/>
            <person name="Molpeceres G."/>
            <person name="Ruiz-Duenas F.J."/>
            <person name="Serrano A."/>
            <person name="Henrissat B."/>
            <person name="Drula E."/>
            <person name="Hughes K.W."/>
            <person name="Mata J.L."/>
            <person name="Ishikawa N.K."/>
            <person name="Vargas-Isla R."/>
            <person name="Ushijima S."/>
            <person name="Smith C.A."/>
            <person name="Ahrendt S."/>
            <person name="Andreopoulos W."/>
            <person name="He G."/>
            <person name="Labutti K."/>
            <person name="Lipzen A."/>
            <person name="Ng V."/>
            <person name="Sandor L."/>
            <person name="Barry K."/>
            <person name="Martinez A.T."/>
            <person name="Xiao Y."/>
            <person name="Gibbons J.G."/>
            <person name="Terashima K."/>
            <person name="Hibbett D.S."/>
            <person name="Grigoriev I.V."/>
        </authorList>
    </citation>
    <scope>NUCLEOTIDE SEQUENCE</scope>
    <source>
        <strain evidence="1">Sp2 HRB7682 ss15</strain>
    </source>
</reference>
<dbReference type="Proteomes" id="UP001150238">
    <property type="component" value="Unassembled WGS sequence"/>
</dbReference>
<sequence>MSFSMTHSVVLPYSIDRVFHALSDADQMERLQKLTPEAQNFSLLPPDIVSLPHSALSSLTHADTMPKGCPRLCDLPPSPLDQTADSEMRTFQRTQFEFSGTVSMLFGLFHRALSVSGAQIVDEEAKVVLFESAVVAQRIKEVKLRTFREIVLPDNSNGGEEPRKLGTEVKETVWGTSPFGLSLLLKFLAPWVHRHHMELYSKLFEST</sequence>
<name>A0A9W9A4J9_9AGAR</name>
<reference evidence="1" key="2">
    <citation type="journal article" date="2023" name="Proc. Natl. Acad. Sci. U.S.A.">
        <title>A global phylogenomic analysis of the shiitake genus Lentinula.</title>
        <authorList>
            <person name="Sierra-Patev S."/>
            <person name="Min B."/>
            <person name="Naranjo-Ortiz M."/>
            <person name="Looney B."/>
            <person name="Konkel Z."/>
            <person name="Slot J.C."/>
            <person name="Sakamoto Y."/>
            <person name="Steenwyk J.L."/>
            <person name="Rokas A."/>
            <person name="Carro J."/>
            <person name="Camarero S."/>
            <person name="Ferreira P."/>
            <person name="Molpeceres G."/>
            <person name="Ruiz-Duenas F.J."/>
            <person name="Serrano A."/>
            <person name="Henrissat B."/>
            <person name="Drula E."/>
            <person name="Hughes K.W."/>
            <person name="Mata J.L."/>
            <person name="Ishikawa N.K."/>
            <person name="Vargas-Isla R."/>
            <person name="Ushijima S."/>
            <person name="Smith C.A."/>
            <person name="Donoghue J."/>
            <person name="Ahrendt S."/>
            <person name="Andreopoulos W."/>
            <person name="He G."/>
            <person name="LaButti K."/>
            <person name="Lipzen A."/>
            <person name="Ng V."/>
            <person name="Riley R."/>
            <person name="Sandor L."/>
            <person name="Barry K."/>
            <person name="Martinez A.T."/>
            <person name="Xiao Y."/>
            <person name="Gibbons J.G."/>
            <person name="Terashima K."/>
            <person name="Grigoriev I.V."/>
            <person name="Hibbett D."/>
        </authorList>
    </citation>
    <scope>NUCLEOTIDE SEQUENCE</scope>
    <source>
        <strain evidence="1">Sp2 HRB7682 ss15</strain>
    </source>
</reference>
<proteinExistence type="predicted"/>
<organism evidence="1 2">
    <name type="scientific">Lentinula lateritia</name>
    <dbReference type="NCBI Taxonomy" id="40482"/>
    <lineage>
        <taxon>Eukaryota</taxon>
        <taxon>Fungi</taxon>
        <taxon>Dikarya</taxon>
        <taxon>Basidiomycota</taxon>
        <taxon>Agaricomycotina</taxon>
        <taxon>Agaricomycetes</taxon>
        <taxon>Agaricomycetidae</taxon>
        <taxon>Agaricales</taxon>
        <taxon>Marasmiineae</taxon>
        <taxon>Omphalotaceae</taxon>
        <taxon>Lentinula</taxon>
    </lineage>
</organism>
<dbReference type="EMBL" id="JANVFS010000026">
    <property type="protein sequence ID" value="KAJ4472817.1"/>
    <property type="molecule type" value="Genomic_DNA"/>
</dbReference>
<gene>
    <name evidence="1" type="ORF">C8J55DRAFT_141639</name>
</gene>
<evidence type="ECO:0000313" key="1">
    <source>
        <dbReference type="EMBL" id="KAJ4472817.1"/>
    </source>
</evidence>